<evidence type="ECO:0000313" key="1">
    <source>
        <dbReference type="EMBL" id="TFU49402.1"/>
    </source>
</evidence>
<proteinExistence type="predicted"/>
<name>A0A7K3MNA2_9BACE</name>
<dbReference type="Proteomes" id="UP000298073">
    <property type="component" value="Unassembled WGS sequence"/>
</dbReference>
<protein>
    <submittedName>
        <fullName evidence="1">Uncharacterized protein</fullName>
    </submittedName>
</protein>
<dbReference type="EMBL" id="SPPV01000019">
    <property type="protein sequence ID" value="TFU49402.1"/>
    <property type="molecule type" value="Genomic_DNA"/>
</dbReference>
<evidence type="ECO:0000313" key="2">
    <source>
        <dbReference type="Proteomes" id="UP000298073"/>
    </source>
</evidence>
<gene>
    <name evidence="1" type="ORF">E4T97_10210</name>
</gene>
<accession>A0A7K3MNA2</accession>
<reference evidence="1 2" key="1">
    <citation type="submission" date="2019-03" db="EMBL/GenBank/DDBJ databases">
        <title>Diversity of the mouse oral microbiome.</title>
        <authorList>
            <person name="Joseph S."/>
            <person name="Aduse-Opoku J."/>
            <person name="Curtis M."/>
            <person name="Wade W."/>
            <person name="Hashim A."/>
        </authorList>
    </citation>
    <scope>NUCLEOTIDE SEQUENCE [LARGE SCALE GENOMIC DNA]</scope>
    <source>
        <strain evidence="1 2">P2318</strain>
    </source>
</reference>
<sequence>MLNSKVPFYDFQSINATCIYKNKGSVFINKACIYKNETCILSMQITEEKFTIGQKQVYS</sequence>
<comment type="caution">
    <text evidence="1">The sequence shown here is derived from an EMBL/GenBank/DDBJ whole genome shotgun (WGS) entry which is preliminary data.</text>
</comment>
<dbReference type="AlphaFoldDB" id="A0A7K3MNA2"/>
<organism evidence="1 2">
    <name type="scientific">Bacteroides acidifaciens</name>
    <dbReference type="NCBI Taxonomy" id="85831"/>
    <lineage>
        <taxon>Bacteria</taxon>
        <taxon>Pseudomonadati</taxon>
        <taxon>Bacteroidota</taxon>
        <taxon>Bacteroidia</taxon>
        <taxon>Bacteroidales</taxon>
        <taxon>Bacteroidaceae</taxon>
        <taxon>Bacteroides</taxon>
    </lineage>
</organism>